<dbReference type="EMBL" id="CP042425">
    <property type="protein sequence ID" value="QEL16578.1"/>
    <property type="molecule type" value="Genomic_DNA"/>
</dbReference>
<dbReference type="Pfam" id="PF21694">
    <property type="entry name" value="DNA_pol3_delta_C"/>
    <property type="match status" value="1"/>
</dbReference>
<dbReference type="Gene3D" id="1.20.272.10">
    <property type="match status" value="1"/>
</dbReference>
<dbReference type="Gene3D" id="3.40.50.300">
    <property type="entry name" value="P-loop containing nucleotide triphosphate hydrolases"/>
    <property type="match status" value="1"/>
</dbReference>
<reference evidence="12" key="1">
    <citation type="submission" date="2019-08" db="EMBL/GenBank/DDBJ databases">
        <title>Limnoglobus roseus gen. nov., sp. nov., a novel freshwater planctomycete with a giant genome from the family Gemmataceae.</title>
        <authorList>
            <person name="Kulichevskaya I.S."/>
            <person name="Naumoff D.G."/>
            <person name="Miroshnikov K."/>
            <person name="Ivanova A."/>
            <person name="Philippov D.A."/>
            <person name="Hakobyan A."/>
            <person name="Rijpstra I.C."/>
            <person name="Sinninghe Damste J.S."/>
            <person name="Liesack W."/>
            <person name="Dedysh S.N."/>
        </authorList>
    </citation>
    <scope>NUCLEOTIDE SEQUENCE [LARGE SCALE GENOMIC DNA]</scope>
    <source>
        <strain evidence="12">PX52</strain>
    </source>
</reference>
<dbReference type="EC" id="2.7.7.7" evidence="1"/>
<evidence type="ECO:0000256" key="6">
    <source>
        <dbReference type="ARBA" id="ARBA00022932"/>
    </source>
</evidence>
<dbReference type="InterPro" id="IPR010372">
    <property type="entry name" value="DNA_pol3_delta_N"/>
</dbReference>
<accession>A0A5C1AHY8</accession>
<dbReference type="NCBIfam" id="TIGR01128">
    <property type="entry name" value="holA"/>
    <property type="match status" value="1"/>
</dbReference>
<evidence type="ECO:0000313" key="11">
    <source>
        <dbReference type="EMBL" id="QEL16578.1"/>
    </source>
</evidence>
<dbReference type="GO" id="GO:0009360">
    <property type="term" value="C:DNA polymerase III complex"/>
    <property type="evidence" value="ECO:0007669"/>
    <property type="project" value="InterPro"/>
</dbReference>
<dbReference type="OrthoDB" id="269621at2"/>
<dbReference type="Pfam" id="PF06144">
    <property type="entry name" value="DNA_pol3_delta"/>
    <property type="match status" value="1"/>
</dbReference>
<dbReference type="Proteomes" id="UP000324974">
    <property type="component" value="Chromosome"/>
</dbReference>
<dbReference type="KEGG" id="lrs:PX52LOC_03538"/>
<evidence type="ECO:0000259" key="9">
    <source>
        <dbReference type="Pfam" id="PF06144"/>
    </source>
</evidence>
<evidence type="ECO:0000313" key="12">
    <source>
        <dbReference type="Proteomes" id="UP000324974"/>
    </source>
</evidence>
<dbReference type="AlphaFoldDB" id="A0A5C1AHY8"/>
<name>A0A5C1AHY8_9BACT</name>
<dbReference type="GO" id="GO:0006261">
    <property type="term" value="P:DNA-templated DNA replication"/>
    <property type="evidence" value="ECO:0007669"/>
    <property type="project" value="TreeGrafter"/>
</dbReference>
<sequence length="340" mass="37242">MDALAFLDKAAKSKRLPVYVLLGDEDFLKRHCREAILSLVLGDADHDLAVSPFAGDKLEFSTVRNELDTLPFIGPARVVVVEPADLFVSNCRESLEKYVANPSKIGVLILDVKSFPETTKLAKALPDAAKVVCKSPYANKLPAWCVGWAKAQFKKKLDGDAAEFLVELVGPQMGLLAQELEKLSVSVGDKASITAEMVDSLVGRSRAANVFHILDAVGDAKPDVALKLLSELFEEGDDPLAVMGAMTGQLRKLASVGRQTKEGLSMGVAMDGANVPKWPEARQKFEKQLRHLGRRRLDKLTDWLVEINLGLKGGSQLPNRLQVERLVVRLARPRDEPSNR</sequence>
<dbReference type="InterPro" id="IPR005790">
    <property type="entry name" value="DNA_polIII_delta"/>
</dbReference>
<gene>
    <name evidence="11" type="primary">holA</name>
    <name evidence="11" type="ORF">PX52LOC_03538</name>
</gene>
<dbReference type="SUPFAM" id="SSF52540">
    <property type="entry name" value="P-loop containing nucleoside triphosphate hydrolases"/>
    <property type="match status" value="1"/>
</dbReference>
<evidence type="ECO:0000256" key="3">
    <source>
        <dbReference type="ARBA" id="ARBA00022679"/>
    </source>
</evidence>
<evidence type="ECO:0000256" key="7">
    <source>
        <dbReference type="ARBA" id="ARBA00034754"/>
    </source>
</evidence>
<dbReference type="PANTHER" id="PTHR34388">
    <property type="entry name" value="DNA POLYMERASE III SUBUNIT DELTA"/>
    <property type="match status" value="1"/>
</dbReference>
<keyword evidence="3" id="KW-0808">Transferase</keyword>
<comment type="similarity">
    <text evidence="7">Belongs to the DNA polymerase HolA subunit family.</text>
</comment>
<evidence type="ECO:0000259" key="10">
    <source>
        <dbReference type="Pfam" id="PF21694"/>
    </source>
</evidence>
<dbReference type="InterPro" id="IPR027417">
    <property type="entry name" value="P-loop_NTPase"/>
</dbReference>
<keyword evidence="5" id="KW-0235">DNA replication</keyword>
<keyword evidence="6" id="KW-0239">DNA-directed DNA polymerase</keyword>
<dbReference type="GO" id="GO:0003887">
    <property type="term" value="F:DNA-directed DNA polymerase activity"/>
    <property type="evidence" value="ECO:0007669"/>
    <property type="project" value="UniProtKB-KW"/>
</dbReference>
<evidence type="ECO:0000256" key="5">
    <source>
        <dbReference type="ARBA" id="ARBA00022705"/>
    </source>
</evidence>
<evidence type="ECO:0000256" key="8">
    <source>
        <dbReference type="ARBA" id="ARBA00049244"/>
    </source>
</evidence>
<dbReference type="RefSeq" id="WP_149111290.1">
    <property type="nucleotide sequence ID" value="NZ_CP042425.1"/>
</dbReference>
<evidence type="ECO:0000256" key="4">
    <source>
        <dbReference type="ARBA" id="ARBA00022695"/>
    </source>
</evidence>
<evidence type="ECO:0000256" key="2">
    <source>
        <dbReference type="ARBA" id="ARBA00017703"/>
    </source>
</evidence>
<feature type="domain" description="DNA polymerase III delta subunit-like C-terminal" evidence="10">
    <location>
        <begin position="208"/>
        <end position="329"/>
    </location>
</feature>
<keyword evidence="4" id="KW-0548">Nucleotidyltransferase</keyword>
<dbReference type="GO" id="GO:0003677">
    <property type="term" value="F:DNA binding"/>
    <property type="evidence" value="ECO:0007669"/>
    <property type="project" value="InterPro"/>
</dbReference>
<evidence type="ECO:0000256" key="1">
    <source>
        <dbReference type="ARBA" id="ARBA00012417"/>
    </source>
</evidence>
<protein>
    <recommendedName>
        <fullName evidence="2">DNA polymerase III subunit delta</fullName>
        <ecNumber evidence="1">2.7.7.7</ecNumber>
    </recommendedName>
</protein>
<feature type="domain" description="DNA polymerase III delta N-terminal" evidence="9">
    <location>
        <begin position="19"/>
        <end position="132"/>
    </location>
</feature>
<comment type="catalytic activity">
    <reaction evidence="8">
        <text>DNA(n) + a 2'-deoxyribonucleoside 5'-triphosphate = DNA(n+1) + diphosphate</text>
        <dbReference type="Rhea" id="RHEA:22508"/>
        <dbReference type="Rhea" id="RHEA-COMP:17339"/>
        <dbReference type="Rhea" id="RHEA-COMP:17340"/>
        <dbReference type="ChEBI" id="CHEBI:33019"/>
        <dbReference type="ChEBI" id="CHEBI:61560"/>
        <dbReference type="ChEBI" id="CHEBI:173112"/>
        <dbReference type="EC" id="2.7.7.7"/>
    </reaction>
</comment>
<dbReference type="InterPro" id="IPR008921">
    <property type="entry name" value="DNA_pol3_clamp-load_cplx_C"/>
</dbReference>
<dbReference type="SUPFAM" id="SSF48019">
    <property type="entry name" value="post-AAA+ oligomerization domain-like"/>
    <property type="match status" value="1"/>
</dbReference>
<dbReference type="Gene3D" id="1.10.8.60">
    <property type="match status" value="1"/>
</dbReference>
<keyword evidence="12" id="KW-1185">Reference proteome</keyword>
<organism evidence="11 12">
    <name type="scientific">Limnoglobus roseus</name>
    <dbReference type="NCBI Taxonomy" id="2598579"/>
    <lineage>
        <taxon>Bacteria</taxon>
        <taxon>Pseudomonadati</taxon>
        <taxon>Planctomycetota</taxon>
        <taxon>Planctomycetia</taxon>
        <taxon>Gemmatales</taxon>
        <taxon>Gemmataceae</taxon>
        <taxon>Limnoglobus</taxon>
    </lineage>
</organism>
<dbReference type="InterPro" id="IPR048466">
    <property type="entry name" value="DNA_pol3_delta-like_C"/>
</dbReference>
<dbReference type="PANTHER" id="PTHR34388:SF1">
    <property type="entry name" value="DNA POLYMERASE III SUBUNIT DELTA"/>
    <property type="match status" value="1"/>
</dbReference>
<proteinExistence type="inferred from homology"/>